<evidence type="ECO:0000313" key="2">
    <source>
        <dbReference type="EMBL" id="PRO71142.1"/>
    </source>
</evidence>
<comment type="caution">
    <text evidence="2">The sequence shown here is derived from an EMBL/GenBank/DDBJ whole genome shotgun (WGS) entry which is preliminary data.</text>
</comment>
<dbReference type="AlphaFoldDB" id="A0A2S9V3V7"/>
<sequence>MKYLIVKSEIIAFYFFILPLLLFTIIGFIDTPPFVVFNFTIFAIVLIGLVLIHATYSYVIENHMEEVKESQPFMLLLPSTLVLFLICITLYYNYVI</sequence>
<name>A0A2S9V3V7_9ALTE</name>
<organism evidence="2 3">
    <name type="scientific">Alteromonas alba</name>
    <dbReference type="NCBI Taxonomy" id="2079529"/>
    <lineage>
        <taxon>Bacteria</taxon>
        <taxon>Pseudomonadati</taxon>
        <taxon>Pseudomonadota</taxon>
        <taxon>Gammaproteobacteria</taxon>
        <taxon>Alteromonadales</taxon>
        <taxon>Alteromonadaceae</taxon>
        <taxon>Alteromonas/Salinimonas group</taxon>
        <taxon>Alteromonas</taxon>
    </lineage>
</organism>
<keyword evidence="1" id="KW-0472">Membrane</keyword>
<dbReference type="Proteomes" id="UP000238949">
    <property type="component" value="Unassembled WGS sequence"/>
</dbReference>
<feature type="transmembrane region" description="Helical" evidence="1">
    <location>
        <begin position="12"/>
        <end position="29"/>
    </location>
</feature>
<reference evidence="3" key="1">
    <citation type="journal article" date="2020" name="Int. J. Syst. Evol. Microbiol.">
        <title>Alteromonas alba sp. nov., a marine bacterium isolated from the seawater of the West Pacific Ocean.</title>
        <authorList>
            <person name="Sun C."/>
            <person name="Wu Y.-H."/>
            <person name="Xamxidin M."/>
            <person name="Cheng H."/>
            <person name="Xu X.-W."/>
        </authorList>
    </citation>
    <scope>NUCLEOTIDE SEQUENCE [LARGE SCALE GENOMIC DNA]</scope>
    <source>
        <strain evidence="3">190</strain>
    </source>
</reference>
<gene>
    <name evidence="2" type="ORF">C6Y40_23625</name>
</gene>
<protein>
    <submittedName>
        <fullName evidence="2">Uncharacterized protein</fullName>
    </submittedName>
</protein>
<evidence type="ECO:0000313" key="3">
    <source>
        <dbReference type="Proteomes" id="UP000238949"/>
    </source>
</evidence>
<feature type="transmembrane region" description="Helical" evidence="1">
    <location>
        <begin position="72"/>
        <end position="94"/>
    </location>
</feature>
<feature type="transmembrane region" description="Helical" evidence="1">
    <location>
        <begin position="35"/>
        <end position="60"/>
    </location>
</feature>
<keyword evidence="1" id="KW-0812">Transmembrane</keyword>
<proteinExistence type="predicted"/>
<dbReference type="EMBL" id="PVNP01000214">
    <property type="protein sequence ID" value="PRO71142.1"/>
    <property type="molecule type" value="Genomic_DNA"/>
</dbReference>
<keyword evidence="1" id="KW-1133">Transmembrane helix</keyword>
<evidence type="ECO:0000256" key="1">
    <source>
        <dbReference type="SAM" id="Phobius"/>
    </source>
</evidence>
<accession>A0A2S9V3V7</accession>
<keyword evidence="3" id="KW-1185">Reference proteome</keyword>